<accession>A0A3A8EJT9</accession>
<dbReference type="RefSeq" id="WP_120371425.1">
    <property type="nucleotide sequence ID" value="NZ_RAXU01000036.1"/>
</dbReference>
<protein>
    <recommendedName>
        <fullName evidence="1">DUF7210 domain-containing protein</fullName>
    </recommendedName>
</protein>
<proteinExistence type="predicted"/>
<evidence type="ECO:0000313" key="2">
    <source>
        <dbReference type="EMBL" id="RKG30284.1"/>
    </source>
</evidence>
<feature type="domain" description="DUF7210" evidence="1">
    <location>
        <begin position="16"/>
        <end position="53"/>
    </location>
</feature>
<sequence>MQEKNVSEQDQKVKTVKLKLLADHTHANMAYSAGMEIEVPEADAKWLKDLKIAEYSAVNKPAVTKPTVEEK</sequence>
<reference evidence="2 3" key="1">
    <citation type="submission" date="2018-09" db="EMBL/GenBank/DDBJ databases">
        <title>The draft genome of Acinetobacter spp. strains.</title>
        <authorList>
            <person name="Qin J."/>
            <person name="Feng Y."/>
            <person name="Zong Z."/>
        </authorList>
    </citation>
    <scope>NUCLEOTIDE SEQUENCE [LARGE SCALE GENOMIC DNA]</scope>
    <source>
        <strain evidence="2 3">WCHAc060096</strain>
    </source>
</reference>
<keyword evidence="3" id="KW-1185">Reference proteome</keyword>
<dbReference type="Pfam" id="PF23843">
    <property type="entry name" value="DUF7210"/>
    <property type="match status" value="1"/>
</dbReference>
<dbReference type="Proteomes" id="UP000269001">
    <property type="component" value="Unassembled WGS sequence"/>
</dbReference>
<dbReference type="EMBL" id="RAXU01000036">
    <property type="protein sequence ID" value="RKG30284.1"/>
    <property type="molecule type" value="Genomic_DNA"/>
</dbReference>
<dbReference type="InterPro" id="IPR055634">
    <property type="entry name" value="DUF7210"/>
</dbReference>
<evidence type="ECO:0000313" key="3">
    <source>
        <dbReference type="Proteomes" id="UP000269001"/>
    </source>
</evidence>
<comment type="caution">
    <text evidence="2">The sequence shown here is derived from an EMBL/GenBank/DDBJ whole genome shotgun (WGS) entry which is preliminary data.</text>
</comment>
<evidence type="ECO:0000259" key="1">
    <source>
        <dbReference type="Pfam" id="PF23843"/>
    </source>
</evidence>
<dbReference type="AlphaFoldDB" id="A0A3A8EJT9"/>
<organism evidence="2 3">
    <name type="scientific">Acinetobacter guerrae</name>
    <dbReference type="NCBI Taxonomy" id="1843371"/>
    <lineage>
        <taxon>Bacteria</taxon>
        <taxon>Pseudomonadati</taxon>
        <taxon>Pseudomonadota</taxon>
        <taxon>Gammaproteobacteria</taxon>
        <taxon>Moraxellales</taxon>
        <taxon>Moraxellaceae</taxon>
        <taxon>Acinetobacter</taxon>
    </lineage>
</organism>
<gene>
    <name evidence="2" type="ORF">D7V21_16205</name>
</gene>
<name>A0A3A8EJT9_9GAMM</name>